<feature type="region of interest" description="Disordered" evidence="1">
    <location>
        <begin position="365"/>
        <end position="403"/>
    </location>
</feature>
<proteinExistence type="predicted"/>
<dbReference type="EMBL" id="GEDC01025883">
    <property type="protein sequence ID" value="JAS11415.1"/>
    <property type="molecule type" value="Transcribed_RNA"/>
</dbReference>
<feature type="non-terminal residue" evidence="2">
    <location>
        <position position="1"/>
    </location>
</feature>
<feature type="region of interest" description="Disordered" evidence="1">
    <location>
        <begin position="208"/>
        <end position="246"/>
    </location>
</feature>
<reference evidence="2" key="1">
    <citation type="submission" date="2015-12" db="EMBL/GenBank/DDBJ databases">
        <title>De novo transcriptome assembly of four potential Pierce s Disease insect vectors from Arizona vineyards.</title>
        <authorList>
            <person name="Tassone E.E."/>
        </authorList>
    </citation>
    <scope>NUCLEOTIDE SEQUENCE</scope>
</reference>
<feature type="compositionally biased region" description="Basic and acidic residues" evidence="1">
    <location>
        <begin position="80"/>
        <end position="117"/>
    </location>
</feature>
<protein>
    <submittedName>
        <fullName evidence="2">Uncharacterized protein</fullName>
    </submittedName>
</protein>
<feature type="compositionally biased region" description="Polar residues" evidence="1">
    <location>
        <begin position="1"/>
        <end position="10"/>
    </location>
</feature>
<evidence type="ECO:0000256" key="1">
    <source>
        <dbReference type="SAM" id="MobiDB-lite"/>
    </source>
</evidence>
<feature type="compositionally biased region" description="Low complexity" evidence="1">
    <location>
        <begin position="151"/>
        <end position="171"/>
    </location>
</feature>
<evidence type="ECO:0000313" key="2">
    <source>
        <dbReference type="EMBL" id="JAS11415.1"/>
    </source>
</evidence>
<feature type="compositionally biased region" description="Polar residues" evidence="1">
    <location>
        <begin position="28"/>
        <end position="43"/>
    </location>
</feature>
<feature type="compositionally biased region" description="Basic and acidic residues" evidence="1">
    <location>
        <begin position="382"/>
        <end position="403"/>
    </location>
</feature>
<sequence>HETNVTHINDTTQDEETTEEKQEMTQESNTDNDSIVKEQVQNYDTDDNGERQENNKTNSSDIELEKGEESNILNTPENKTLNEKNTEVNKDQEQTQDVHRDENEENIHETNATHRNDSTLNLETEHTTFQQQNTDEKSIVKKQVQDFSIDNNKGQENNQKNNSEIEIQENNESISITKKNVTFNEENIEANKNSSLESNQTQNINLNDVEEKNHEINKESDINGTIRPEETTQGRQQTHQNQKIDDLNINKNINTDQKREMRSVKSESIHEDIVANVEDKIIEITTEKKNDTMDKNSEVHESNKSVNFNERGLGETENERIRKDDAKIVERKVMEGNEKKIDDSEQSYNNTTSALDLKISVKKNEMENRSGMTNDNPMITLDEMKMNPEDDISKLAESTGKEQ</sequence>
<organism evidence="2">
    <name type="scientific">Clastoptera arizonana</name>
    <name type="common">Arizona spittle bug</name>
    <dbReference type="NCBI Taxonomy" id="38151"/>
    <lineage>
        <taxon>Eukaryota</taxon>
        <taxon>Metazoa</taxon>
        <taxon>Ecdysozoa</taxon>
        <taxon>Arthropoda</taxon>
        <taxon>Hexapoda</taxon>
        <taxon>Insecta</taxon>
        <taxon>Pterygota</taxon>
        <taxon>Neoptera</taxon>
        <taxon>Paraneoptera</taxon>
        <taxon>Hemiptera</taxon>
        <taxon>Auchenorrhyncha</taxon>
        <taxon>Cercopoidea</taxon>
        <taxon>Clastopteridae</taxon>
        <taxon>Clastoptera</taxon>
    </lineage>
</organism>
<feature type="region of interest" description="Disordered" evidence="1">
    <location>
        <begin position="1"/>
        <end position="120"/>
    </location>
</feature>
<feature type="compositionally biased region" description="Basic and acidic residues" evidence="1">
    <location>
        <begin position="209"/>
        <end position="232"/>
    </location>
</feature>
<name>A0A1B6CDH4_9HEMI</name>
<gene>
    <name evidence="2" type="ORF">g.25851</name>
</gene>
<dbReference type="AlphaFoldDB" id="A0A1B6CDH4"/>
<accession>A0A1B6CDH4</accession>
<feature type="region of interest" description="Disordered" evidence="1">
    <location>
        <begin position="147"/>
        <end position="171"/>
    </location>
</feature>